<keyword evidence="3" id="KW-0808">Transferase</keyword>
<dbReference type="EC" id="2.3.2.27" evidence="2"/>
<dbReference type="PANTHER" id="PTHR22937">
    <property type="entry name" value="E3 UBIQUITIN-PROTEIN LIGASE RNF165"/>
    <property type="match status" value="1"/>
</dbReference>
<accession>A0AAU9RIE4</accession>
<evidence type="ECO:0000256" key="9">
    <source>
        <dbReference type="SAM" id="MobiDB-lite"/>
    </source>
</evidence>
<evidence type="ECO:0000256" key="5">
    <source>
        <dbReference type="ARBA" id="ARBA00022771"/>
    </source>
</evidence>
<keyword evidence="12" id="KW-1185">Reference proteome</keyword>
<feature type="domain" description="RING-type" evidence="10">
    <location>
        <begin position="170"/>
        <end position="211"/>
    </location>
</feature>
<dbReference type="Pfam" id="PF13639">
    <property type="entry name" value="zf-RING_2"/>
    <property type="match status" value="1"/>
</dbReference>
<proteinExistence type="predicted"/>
<comment type="catalytic activity">
    <reaction evidence="1">
        <text>S-ubiquitinyl-[E2 ubiquitin-conjugating enzyme]-L-cysteine + [acceptor protein]-L-lysine = [E2 ubiquitin-conjugating enzyme]-L-cysteine + N(6)-ubiquitinyl-[acceptor protein]-L-lysine.</text>
        <dbReference type="EC" id="2.3.2.27"/>
    </reaction>
</comment>
<dbReference type="SMART" id="SM00184">
    <property type="entry name" value="RING"/>
    <property type="match status" value="1"/>
</dbReference>
<dbReference type="InterPro" id="IPR013083">
    <property type="entry name" value="Znf_RING/FYVE/PHD"/>
</dbReference>
<reference evidence="11 12" key="1">
    <citation type="submission" date="2022-03" db="EMBL/GenBank/DDBJ databases">
        <authorList>
            <person name="Nunn A."/>
            <person name="Chopra R."/>
            <person name="Nunn A."/>
            <person name="Contreras Garrido A."/>
        </authorList>
    </citation>
    <scope>NUCLEOTIDE SEQUENCE [LARGE SCALE GENOMIC DNA]</scope>
</reference>
<keyword evidence="5 8" id="KW-0863">Zinc-finger</keyword>
<feature type="region of interest" description="Disordered" evidence="9">
    <location>
        <begin position="32"/>
        <end position="55"/>
    </location>
</feature>
<evidence type="ECO:0000256" key="2">
    <source>
        <dbReference type="ARBA" id="ARBA00012483"/>
    </source>
</evidence>
<evidence type="ECO:0000256" key="4">
    <source>
        <dbReference type="ARBA" id="ARBA00022723"/>
    </source>
</evidence>
<evidence type="ECO:0000256" key="8">
    <source>
        <dbReference type="PROSITE-ProRule" id="PRU00175"/>
    </source>
</evidence>
<dbReference type="InterPro" id="IPR001841">
    <property type="entry name" value="Znf_RING"/>
</dbReference>
<protein>
    <recommendedName>
        <fullName evidence="2">RING-type E3 ubiquitin transferase</fullName>
        <ecNumber evidence="2">2.3.2.27</ecNumber>
    </recommendedName>
</protein>
<evidence type="ECO:0000256" key="1">
    <source>
        <dbReference type="ARBA" id="ARBA00000900"/>
    </source>
</evidence>
<dbReference type="InterPro" id="IPR045191">
    <property type="entry name" value="MBR1/2-like"/>
</dbReference>
<dbReference type="Proteomes" id="UP000836841">
    <property type="component" value="Chromosome 2"/>
</dbReference>
<dbReference type="Gene3D" id="3.30.40.10">
    <property type="entry name" value="Zinc/RING finger domain, C3HC4 (zinc finger)"/>
    <property type="match status" value="1"/>
</dbReference>
<evidence type="ECO:0000259" key="10">
    <source>
        <dbReference type="PROSITE" id="PS50089"/>
    </source>
</evidence>
<dbReference type="EMBL" id="OU466858">
    <property type="protein sequence ID" value="CAH2043177.1"/>
    <property type="molecule type" value="Genomic_DNA"/>
</dbReference>
<evidence type="ECO:0000313" key="11">
    <source>
        <dbReference type="EMBL" id="CAH2043177.1"/>
    </source>
</evidence>
<keyword evidence="4" id="KW-0479">Metal-binding</keyword>
<keyword evidence="7" id="KW-0862">Zinc</keyword>
<sequence length="215" mass="24647">MDQNGDNLPRPDNAFSFQRLLCGDDWHQWDTFPPAVDSSANAPDPTAEMNHDHPTIESDPLLMTFTRVNHLTAEMNHDHPTIESDPLLMTFPREETAVQWSQPLTNEQFEIPLQQEDMEMYFDEFTFTYEELLELGEQIGDVCTGLSAETIDGNLCRRKYENCCGGTEKCVICLCELKYNDDASKLGCGHDFHFECIKNWLMVKNLCPLCKQEAL</sequence>
<evidence type="ECO:0000256" key="3">
    <source>
        <dbReference type="ARBA" id="ARBA00022679"/>
    </source>
</evidence>
<dbReference type="GO" id="GO:0008270">
    <property type="term" value="F:zinc ion binding"/>
    <property type="evidence" value="ECO:0007669"/>
    <property type="project" value="UniProtKB-KW"/>
</dbReference>
<dbReference type="PROSITE" id="PS50089">
    <property type="entry name" value="ZF_RING_2"/>
    <property type="match status" value="1"/>
</dbReference>
<evidence type="ECO:0000256" key="6">
    <source>
        <dbReference type="ARBA" id="ARBA00022786"/>
    </source>
</evidence>
<organism evidence="11 12">
    <name type="scientific">Thlaspi arvense</name>
    <name type="common">Field penny-cress</name>
    <dbReference type="NCBI Taxonomy" id="13288"/>
    <lineage>
        <taxon>Eukaryota</taxon>
        <taxon>Viridiplantae</taxon>
        <taxon>Streptophyta</taxon>
        <taxon>Embryophyta</taxon>
        <taxon>Tracheophyta</taxon>
        <taxon>Spermatophyta</taxon>
        <taxon>Magnoliopsida</taxon>
        <taxon>eudicotyledons</taxon>
        <taxon>Gunneridae</taxon>
        <taxon>Pentapetalae</taxon>
        <taxon>rosids</taxon>
        <taxon>malvids</taxon>
        <taxon>Brassicales</taxon>
        <taxon>Brassicaceae</taxon>
        <taxon>Thlaspideae</taxon>
        <taxon>Thlaspi</taxon>
    </lineage>
</organism>
<dbReference type="SUPFAM" id="SSF57850">
    <property type="entry name" value="RING/U-box"/>
    <property type="match status" value="1"/>
</dbReference>
<name>A0AAU9RIE4_THLAR</name>
<dbReference type="AlphaFoldDB" id="A0AAU9RIE4"/>
<dbReference type="PANTHER" id="PTHR22937:SF192">
    <property type="entry name" value="RING-TYPE E3 UBIQUITIN TRANSFERASE"/>
    <property type="match status" value="1"/>
</dbReference>
<evidence type="ECO:0000256" key="7">
    <source>
        <dbReference type="ARBA" id="ARBA00022833"/>
    </source>
</evidence>
<dbReference type="GO" id="GO:0061630">
    <property type="term" value="F:ubiquitin protein ligase activity"/>
    <property type="evidence" value="ECO:0007669"/>
    <property type="project" value="UniProtKB-EC"/>
</dbReference>
<keyword evidence="6" id="KW-0833">Ubl conjugation pathway</keyword>
<gene>
    <name evidence="11" type="ORF">TAV2_LOCUS6429</name>
</gene>
<evidence type="ECO:0000313" key="12">
    <source>
        <dbReference type="Proteomes" id="UP000836841"/>
    </source>
</evidence>